<keyword evidence="2" id="KW-1185">Reference proteome</keyword>
<dbReference type="AlphaFoldDB" id="K6XFA6"/>
<dbReference type="eggNOG" id="ENOG5033TZ3">
    <property type="taxonomic scope" value="Bacteria"/>
</dbReference>
<comment type="caution">
    <text evidence="1">The sequence shown here is derived from an EMBL/GenBank/DDBJ whole genome shotgun (WGS) entry which is preliminary data.</text>
</comment>
<evidence type="ECO:0000313" key="2">
    <source>
        <dbReference type="Proteomes" id="UP000008366"/>
    </source>
</evidence>
<dbReference type="Proteomes" id="UP000008366">
    <property type="component" value="Unassembled WGS sequence"/>
</dbReference>
<accession>K6XFA6</accession>
<organism evidence="1 2">
    <name type="scientific">Kineosphaera limosa NBRC 100340</name>
    <dbReference type="NCBI Taxonomy" id="1184609"/>
    <lineage>
        <taxon>Bacteria</taxon>
        <taxon>Bacillati</taxon>
        <taxon>Actinomycetota</taxon>
        <taxon>Actinomycetes</taxon>
        <taxon>Micrococcales</taxon>
        <taxon>Dermatophilaceae</taxon>
        <taxon>Kineosphaera</taxon>
    </lineage>
</organism>
<evidence type="ECO:0000313" key="1">
    <source>
        <dbReference type="EMBL" id="GAB97524.1"/>
    </source>
</evidence>
<sequence>MGNNWNKEYTDLIRSSLSSSWGNWSLSSDVAPGAVGIADPQNGNFHQVSQSLPGLTPEALRAGDASFDWNFMSSGVSRTETKIEGGGSGTDPQTGTKLGADLKMEWKFGHERELSSQCAVEKWVRIKETSTVTSQLDWLVGEARQAGMAGQHGIAQGFGVITRVLYARSGVNVASVSADNTFSIEGSASAVHSLVGEGRGAASFSRTSSTKSVDKHMWPSEAGIESTGLVPIAYDFASFDGRLLLPQWVTTVGAYTLLVDSKVGCTYTVKSKLTYSVDGRMVTRYGNVAPGRSVTYGDIPVAALDLNLRLEFVCVGRNEVKEFHWSNPRGQWINGHRTVVVSGVWPGRINAVEAG</sequence>
<gene>
    <name evidence="1" type="ORF">KILIM_073_00040</name>
</gene>
<proteinExistence type="predicted"/>
<dbReference type="RefSeq" id="WP_006594056.1">
    <property type="nucleotide sequence ID" value="NZ_BAHD01000073.1"/>
</dbReference>
<reference evidence="1 2" key="1">
    <citation type="submission" date="2012-08" db="EMBL/GenBank/DDBJ databases">
        <title>Whole genome shotgun sequence of Kineosphaera limosa NBRC 100340.</title>
        <authorList>
            <person name="Yoshida I."/>
            <person name="Isaki S."/>
            <person name="Hosoyama A."/>
            <person name="Tsuchikane K."/>
            <person name="Katsumata H."/>
            <person name="Ando Y."/>
            <person name="Ohji S."/>
            <person name="Hamada M."/>
            <person name="Tamura T."/>
            <person name="Yamazoe A."/>
            <person name="Yamazaki S."/>
            <person name="Fujita N."/>
        </authorList>
    </citation>
    <scope>NUCLEOTIDE SEQUENCE [LARGE SCALE GENOMIC DNA]</scope>
    <source>
        <strain evidence="1 2">NBRC 100340</strain>
    </source>
</reference>
<protein>
    <submittedName>
        <fullName evidence="1">Uncharacterized protein</fullName>
    </submittedName>
</protein>
<name>K6XFA6_9MICO</name>
<dbReference type="EMBL" id="BAHD01000073">
    <property type="protein sequence ID" value="GAB97524.1"/>
    <property type="molecule type" value="Genomic_DNA"/>
</dbReference>